<dbReference type="Proteomes" id="UP000634136">
    <property type="component" value="Unassembled WGS sequence"/>
</dbReference>
<dbReference type="Pfam" id="PF10712">
    <property type="entry name" value="NAD-GH"/>
    <property type="match status" value="2"/>
</dbReference>
<reference evidence="1" key="1">
    <citation type="submission" date="2020-09" db="EMBL/GenBank/DDBJ databases">
        <title>Genome-Enabled Discovery of Anthraquinone Biosynthesis in Senna tora.</title>
        <authorList>
            <person name="Kang S.-H."/>
            <person name="Pandey R.P."/>
            <person name="Lee C.-M."/>
            <person name="Sim J.-S."/>
            <person name="Jeong J.-T."/>
            <person name="Choi B.-S."/>
            <person name="Jung M."/>
            <person name="Ginzburg D."/>
            <person name="Zhao K."/>
            <person name="Won S.Y."/>
            <person name="Oh T.-J."/>
            <person name="Yu Y."/>
            <person name="Kim N.-H."/>
            <person name="Lee O.R."/>
            <person name="Lee T.-H."/>
            <person name="Bashyal P."/>
            <person name="Kim T.-S."/>
            <person name="Lee W.-H."/>
            <person name="Kawkins C."/>
            <person name="Kim C.-K."/>
            <person name="Kim J.S."/>
            <person name="Ahn B.O."/>
            <person name="Rhee S.Y."/>
            <person name="Sohng J.K."/>
        </authorList>
    </citation>
    <scope>NUCLEOTIDE SEQUENCE</scope>
    <source>
        <tissue evidence="1">Leaf</tissue>
    </source>
</reference>
<evidence type="ECO:0000313" key="1">
    <source>
        <dbReference type="EMBL" id="KAF7838867.1"/>
    </source>
</evidence>
<dbReference type="AlphaFoldDB" id="A0A834X651"/>
<proteinExistence type="predicted"/>
<comment type="caution">
    <text evidence="1">The sequence shown here is derived from an EMBL/GenBank/DDBJ whole genome shotgun (WGS) entry which is preliminary data.</text>
</comment>
<evidence type="ECO:0000313" key="2">
    <source>
        <dbReference type="Proteomes" id="UP000634136"/>
    </source>
</evidence>
<dbReference type="InterPro" id="IPR019651">
    <property type="entry name" value="Glutamate_DH_NAD-spec"/>
</dbReference>
<dbReference type="OrthoDB" id="2017405at2759"/>
<name>A0A834X651_9FABA</name>
<sequence>MMGFNTLSSSSILRTNSSNFAFELVLIHATVCSIASLVRFLSAWGRHEEISLIASLTSSAVTSKMPFSSMEKQYLTSTPPRHIVVYPPSDIVVGMVVFFGITTLKAPSTNKDNIVNTTPIHPSIQSTPFDNVNTLPEEYSLCLLTRSSQPPKCPRTLPNVFLVLRLELFRKMIHHVVVKVLSSEVSVAISSQNIKLVVCNSEESHIKSTTTKIEDENVSLVAQCSLLVKTIRKCCSSGLIDNSHDIEANNSTSLFGGSTLRVVELTTIMGLSSLPEMTLNGQCFILAFHQHSSYSIRKFNEGIYTKDGVSGIRSSLVLSSLTHHPLRISEGNTRRRRSVALLVHNDLHTIVLPHSDARIGCSEIDPNGQIL</sequence>
<accession>A0A834X651</accession>
<gene>
    <name evidence="1" type="ORF">G2W53_007349</name>
</gene>
<protein>
    <submittedName>
        <fullName evidence="1">Glutamate dehydrogenase, NAD-specific</fullName>
    </submittedName>
</protein>
<dbReference type="EMBL" id="JAAIUW010000003">
    <property type="protein sequence ID" value="KAF7838867.1"/>
    <property type="molecule type" value="Genomic_DNA"/>
</dbReference>
<organism evidence="1 2">
    <name type="scientific">Senna tora</name>
    <dbReference type="NCBI Taxonomy" id="362788"/>
    <lineage>
        <taxon>Eukaryota</taxon>
        <taxon>Viridiplantae</taxon>
        <taxon>Streptophyta</taxon>
        <taxon>Embryophyta</taxon>
        <taxon>Tracheophyta</taxon>
        <taxon>Spermatophyta</taxon>
        <taxon>Magnoliopsida</taxon>
        <taxon>eudicotyledons</taxon>
        <taxon>Gunneridae</taxon>
        <taxon>Pentapetalae</taxon>
        <taxon>rosids</taxon>
        <taxon>fabids</taxon>
        <taxon>Fabales</taxon>
        <taxon>Fabaceae</taxon>
        <taxon>Caesalpinioideae</taxon>
        <taxon>Cassia clade</taxon>
        <taxon>Senna</taxon>
    </lineage>
</organism>
<keyword evidence="2" id="KW-1185">Reference proteome</keyword>